<dbReference type="InterPro" id="IPR017871">
    <property type="entry name" value="ABC_transporter-like_CS"/>
</dbReference>
<dbReference type="InterPro" id="IPR036640">
    <property type="entry name" value="ABC1_TM_sf"/>
</dbReference>
<keyword evidence="5 7" id="KW-1133">Transmembrane helix</keyword>
<feature type="transmembrane region" description="Helical" evidence="7">
    <location>
        <begin position="73"/>
        <end position="93"/>
    </location>
</feature>
<dbReference type="SUPFAM" id="SSF52540">
    <property type="entry name" value="P-loop containing nucleoside triphosphate hydrolases"/>
    <property type="match status" value="1"/>
</dbReference>
<feature type="domain" description="ABC transporter" evidence="8">
    <location>
        <begin position="357"/>
        <end position="591"/>
    </location>
</feature>
<evidence type="ECO:0000256" key="4">
    <source>
        <dbReference type="ARBA" id="ARBA00022840"/>
    </source>
</evidence>
<organism evidence="10 11">
    <name type="scientific">Congregibacter brevis</name>
    <dbReference type="NCBI Taxonomy" id="3081201"/>
    <lineage>
        <taxon>Bacteria</taxon>
        <taxon>Pseudomonadati</taxon>
        <taxon>Pseudomonadota</taxon>
        <taxon>Gammaproteobacteria</taxon>
        <taxon>Cellvibrionales</taxon>
        <taxon>Halieaceae</taxon>
        <taxon>Congregibacter</taxon>
    </lineage>
</organism>
<dbReference type="PANTHER" id="PTHR24221:SF632">
    <property type="entry name" value="ATP-DEPENDENT LIPID A-CORE FLIPPASE"/>
    <property type="match status" value="1"/>
</dbReference>
<dbReference type="Proteomes" id="UP001626549">
    <property type="component" value="Chromosome"/>
</dbReference>
<accession>A0ABZ0IA05</accession>
<evidence type="ECO:0000313" key="11">
    <source>
        <dbReference type="Proteomes" id="UP001626549"/>
    </source>
</evidence>
<dbReference type="Pfam" id="PF00005">
    <property type="entry name" value="ABC_tran"/>
    <property type="match status" value="1"/>
</dbReference>
<keyword evidence="4 10" id="KW-0067">ATP-binding</keyword>
<dbReference type="PANTHER" id="PTHR24221">
    <property type="entry name" value="ATP-BINDING CASSETTE SUB-FAMILY B"/>
    <property type="match status" value="1"/>
</dbReference>
<dbReference type="SUPFAM" id="SSF90123">
    <property type="entry name" value="ABC transporter transmembrane region"/>
    <property type="match status" value="1"/>
</dbReference>
<dbReference type="InterPro" id="IPR011527">
    <property type="entry name" value="ABC1_TM_dom"/>
</dbReference>
<feature type="transmembrane region" description="Helical" evidence="7">
    <location>
        <begin position="36"/>
        <end position="61"/>
    </location>
</feature>
<protein>
    <submittedName>
        <fullName evidence="10">ABC transporter ATP-binding protein/permease</fullName>
    </submittedName>
</protein>
<evidence type="ECO:0000256" key="5">
    <source>
        <dbReference type="ARBA" id="ARBA00022989"/>
    </source>
</evidence>
<keyword evidence="6 7" id="KW-0472">Membrane</keyword>
<keyword evidence="2 7" id="KW-0812">Transmembrane</keyword>
<dbReference type="PROSITE" id="PS50893">
    <property type="entry name" value="ABC_TRANSPORTER_2"/>
    <property type="match status" value="1"/>
</dbReference>
<dbReference type="InterPro" id="IPR003593">
    <property type="entry name" value="AAA+_ATPase"/>
</dbReference>
<dbReference type="InterPro" id="IPR027417">
    <property type="entry name" value="P-loop_NTPase"/>
</dbReference>
<evidence type="ECO:0000259" key="9">
    <source>
        <dbReference type="PROSITE" id="PS50929"/>
    </source>
</evidence>
<evidence type="ECO:0000256" key="3">
    <source>
        <dbReference type="ARBA" id="ARBA00022741"/>
    </source>
</evidence>
<evidence type="ECO:0000259" key="8">
    <source>
        <dbReference type="PROSITE" id="PS50893"/>
    </source>
</evidence>
<dbReference type="CDD" id="cd18582">
    <property type="entry name" value="ABC_6TM_ATM1_ABCB7"/>
    <property type="match status" value="1"/>
</dbReference>
<feature type="transmembrane region" description="Helical" evidence="7">
    <location>
        <begin position="297"/>
        <end position="318"/>
    </location>
</feature>
<dbReference type="Gene3D" id="1.20.1560.10">
    <property type="entry name" value="ABC transporter type 1, transmembrane domain"/>
    <property type="match status" value="1"/>
</dbReference>
<evidence type="ECO:0000256" key="1">
    <source>
        <dbReference type="ARBA" id="ARBA00004651"/>
    </source>
</evidence>
<keyword evidence="11" id="KW-1185">Reference proteome</keyword>
<dbReference type="InterPro" id="IPR039421">
    <property type="entry name" value="Type_1_exporter"/>
</dbReference>
<dbReference type="InterPro" id="IPR003439">
    <property type="entry name" value="ABC_transporter-like_ATP-bd"/>
</dbReference>
<sequence length="599" mass="66524">MKGFDNTGSTEPLQPGLLGLIYRRLAPVLKENRPRVLLALLCLIAAKGGLLLIPFLLKALVDGLDAGAEATSLMLLLLLVVAYGAARLANTLFGELRDTLFGRVTERAMRRIGIQVFRHVHSLDLDFHLNRRTGGLARDIERGTSGISFLLRFFIFNIAPTLFEIAMVTGILLLSYGWPYAAIVLTSVTLYGLYSFRATAWRTRFVREVNEADSSSNTRSVDSLLNYETVKYFTNEEFEAERYDESLATWEVARRKNRLSLFALNGGQALIIALSQTSMLALAAWQVQSGDMSLGDFVLVNQFMLQLFMPLGFLGFVYREIKSSLANIERLFALLDRQPKVSDKSDARDLEVNTSTLSFNAVGFSYDDSRPILRDVSFSIMGGEKVAVVGASGAGKSTLVKLLFRFYDPESGSVTIDGQDLRDLSQRSVRRQIAIVPQDCVLFNDTLRENIRYGNPEADDDELLKAIATAHLEDFVARLPKGLDTVVGERGLKLSGGERQRVGIARAAIKDAPILVFDEATSSLDSRSEQAVLDAFSSMAQQHTTLVIAHRLSTVIDADRIVVLHSGKVVEQGKHHDLLLENGYYSQLWQAQQRRSEQD</sequence>
<dbReference type="SMART" id="SM00382">
    <property type="entry name" value="AAA"/>
    <property type="match status" value="1"/>
</dbReference>
<feature type="transmembrane region" description="Helical" evidence="7">
    <location>
        <begin position="262"/>
        <end position="285"/>
    </location>
</feature>
<evidence type="ECO:0000256" key="6">
    <source>
        <dbReference type="ARBA" id="ARBA00023136"/>
    </source>
</evidence>
<dbReference type="PROSITE" id="PS50929">
    <property type="entry name" value="ABC_TM1F"/>
    <property type="match status" value="1"/>
</dbReference>
<evidence type="ECO:0000256" key="2">
    <source>
        <dbReference type="ARBA" id="ARBA00022692"/>
    </source>
</evidence>
<keyword evidence="3" id="KW-0547">Nucleotide-binding</keyword>
<feature type="domain" description="ABC transmembrane type-1" evidence="9">
    <location>
        <begin position="37"/>
        <end position="323"/>
    </location>
</feature>
<dbReference type="GO" id="GO:0005524">
    <property type="term" value="F:ATP binding"/>
    <property type="evidence" value="ECO:0007669"/>
    <property type="project" value="UniProtKB-KW"/>
</dbReference>
<reference evidence="10 11" key="1">
    <citation type="submission" date="2023-10" db="EMBL/GenBank/DDBJ databases">
        <title>Two novel species belonging to the OM43/NOR5 clade.</title>
        <authorList>
            <person name="Park M."/>
        </authorList>
    </citation>
    <scope>NUCLEOTIDE SEQUENCE [LARGE SCALE GENOMIC DNA]</scope>
    <source>
        <strain evidence="10 11">IMCC45268</strain>
    </source>
</reference>
<dbReference type="Pfam" id="PF00664">
    <property type="entry name" value="ABC_membrane"/>
    <property type="match status" value="1"/>
</dbReference>
<comment type="subcellular location">
    <subcellularLocation>
        <location evidence="1">Cell membrane</location>
        <topology evidence="1">Multi-pass membrane protein</topology>
    </subcellularLocation>
</comment>
<evidence type="ECO:0000313" key="10">
    <source>
        <dbReference type="EMBL" id="WOJ95359.1"/>
    </source>
</evidence>
<name>A0ABZ0IA05_9GAMM</name>
<proteinExistence type="predicted"/>
<feature type="transmembrane region" description="Helical" evidence="7">
    <location>
        <begin position="149"/>
        <end position="172"/>
    </location>
</feature>
<dbReference type="EMBL" id="CP136865">
    <property type="protein sequence ID" value="WOJ95359.1"/>
    <property type="molecule type" value="Genomic_DNA"/>
</dbReference>
<dbReference type="PROSITE" id="PS00211">
    <property type="entry name" value="ABC_TRANSPORTER_1"/>
    <property type="match status" value="1"/>
</dbReference>
<evidence type="ECO:0000256" key="7">
    <source>
        <dbReference type="SAM" id="Phobius"/>
    </source>
</evidence>
<gene>
    <name evidence="10" type="ORF">R0137_08795</name>
</gene>
<dbReference type="Gene3D" id="3.40.50.300">
    <property type="entry name" value="P-loop containing nucleotide triphosphate hydrolases"/>
    <property type="match status" value="1"/>
</dbReference>
<feature type="transmembrane region" description="Helical" evidence="7">
    <location>
        <begin position="178"/>
        <end position="196"/>
    </location>
</feature>